<reference evidence="1 2" key="1">
    <citation type="submission" date="2011-08" db="EMBL/GenBank/DDBJ databases">
        <authorList>
            <person name="Liu Z.J."/>
            <person name="Shi F.L."/>
            <person name="Lu J.Q."/>
            <person name="Li M."/>
            <person name="Wang Z.L."/>
        </authorList>
    </citation>
    <scope>NUCLEOTIDE SEQUENCE [LARGE SCALE GENOMIC DNA]</scope>
    <source>
        <strain evidence="1 2">USNM 41457</strain>
    </source>
</reference>
<dbReference type="AlphaFoldDB" id="J9D7Y5"/>
<name>J9D7Y5_EDHAE</name>
<proteinExistence type="predicted"/>
<accession>J9D7Y5</accession>
<dbReference type="EMBL" id="AFBI03000028">
    <property type="protein sequence ID" value="EJW03906.1"/>
    <property type="molecule type" value="Genomic_DNA"/>
</dbReference>
<dbReference type="Proteomes" id="UP000003163">
    <property type="component" value="Unassembled WGS sequence"/>
</dbReference>
<sequence>MIQKLPQPIIFEKNQIYIVGPSTKIEFDKCVIFNDFKKPITSMLNKHNKDKIIVFKYTTGIHTLNLFKKLYFTKNYFAICFIVKNYEKFYKDFVLFKDLTNVHYITNKIEQKTEFKEKQAKYYNYIINVFKSMNFNLSKDKVNKATRLAFVPDINASIFTSLNNPETYLTNKNIAASVIFKSAKNTIKNHKLVECENENDSSNTKSLLFTGILTYKKGDICVNKQFYQ</sequence>
<dbReference type="InParanoid" id="J9D7Y5"/>
<organism evidence="1 2">
    <name type="scientific">Edhazardia aedis (strain USNM 41457)</name>
    <name type="common">Microsporidian parasite</name>
    <dbReference type="NCBI Taxonomy" id="1003232"/>
    <lineage>
        <taxon>Eukaryota</taxon>
        <taxon>Fungi</taxon>
        <taxon>Fungi incertae sedis</taxon>
        <taxon>Microsporidia</taxon>
        <taxon>Edhazardia</taxon>
    </lineage>
</organism>
<dbReference type="HOGENOM" id="CLU_1214738_0_0_1"/>
<evidence type="ECO:0000313" key="1">
    <source>
        <dbReference type="EMBL" id="EJW03906.1"/>
    </source>
</evidence>
<dbReference type="OrthoDB" id="2196169at2759"/>
<keyword evidence="2" id="KW-1185">Reference proteome</keyword>
<comment type="caution">
    <text evidence="1">The sequence shown here is derived from an EMBL/GenBank/DDBJ whole genome shotgun (WGS) entry which is preliminary data.</text>
</comment>
<reference evidence="2" key="2">
    <citation type="submission" date="2015-07" db="EMBL/GenBank/DDBJ databases">
        <title>Contrasting host-pathogen interactions and genome evolution in two generalist and specialist microsporidian pathogens of mosquitoes.</title>
        <authorList>
            <consortium name="The Broad Institute Genomics Platform"/>
            <consortium name="The Broad Institute Genome Sequencing Center for Infectious Disease"/>
            <person name="Cuomo C.A."/>
            <person name="Sanscrainte N.D."/>
            <person name="Goldberg J.M."/>
            <person name="Heiman D."/>
            <person name="Young S."/>
            <person name="Zeng Q."/>
            <person name="Becnel J.J."/>
            <person name="Birren B.W."/>
        </authorList>
    </citation>
    <scope>NUCLEOTIDE SEQUENCE [LARGE SCALE GENOMIC DNA]</scope>
    <source>
        <strain evidence="2">USNM 41457</strain>
    </source>
</reference>
<protein>
    <submittedName>
        <fullName evidence="1">Uncharacterized protein</fullName>
    </submittedName>
</protein>
<evidence type="ECO:0000313" key="2">
    <source>
        <dbReference type="Proteomes" id="UP000003163"/>
    </source>
</evidence>
<gene>
    <name evidence="1" type="ORF">EDEG_01800</name>
</gene>
<dbReference type="VEuPathDB" id="MicrosporidiaDB:EDEG_01800"/>